<dbReference type="GO" id="GO:0019546">
    <property type="term" value="P:L-arginine deiminase pathway"/>
    <property type="evidence" value="ECO:0007669"/>
    <property type="project" value="TreeGrafter"/>
</dbReference>
<dbReference type="Proteomes" id="UP000007347">
    <property type="component" value="Chromosome"/>
</dbReference>
<evidence type="ECO:0000256" key="1">
    <source>
        <dbReference type="ARBA" id="ARBA00011066"/>
    </source>
</evidence>
<dbReference type="PRINTS" id="PR01469">
    <property type="entry name" value="CARBMTKINASE"/>
</dbReference>
<evidence type="ECO:0000313" key="8">
    <source>
        <dbReference type="Proteomes" id="UP000007347"/>
    </source>
</evidence>
<evidence type="ECO:0000259" key="6">
    <source>
        <dbReference type="Pfam" id="PF00696"/>
    </source>
</evidence>
<name>K0NHW3_DESTT</name>
<dbReference type="SUPFAM" id="SSF53633">
    <property type="entry name" value="Carbamate kinase-like"/>
    <property type="match status" value="1"/>
</dbReference>
<dbReference type="Gene3D" id="3.40.1160.10">
    <property type="entry name" value="Acetylglutamate kinase-like"/>
    <property type="match status" value="1"/>
</dbReference>
<dbReference type="RefSeq" id="WP_014958162.1">
    <property type="nucleotide sequence ID" value="NC_018645.1"/>
</dbReference>
<dbReference type="KEGG" id="dto:TOL2_C27910"/>
<dbReference type="GO" id="GO:0008804">
    <property type="term" value="F:carbamate kinase activity"/>
    <property type="evidence" value="ECO:0007669"/>
    <property type="project" value="UniProtKB-UniRule"/>
</dbReference>
<evidence type="ECO:0000313" key="7">
    <source>
        <dbReference type="EMBL" id="CCK80951.1"/>
    </source>
</evidence>
<keyword evidence="2 5" id="KW-0808">Transferase</keyword>
<evidence type="ECO:0000256" key="5">
    <source>
        <dbReference type="PIRNR" id="PIRNR000723"/>
    </source>
</evidence>
<feature type="domain" description="Aspartate/glutamate/uridylate kinase" evidence="6">
    <location>
        <begin position="11"/>
        <end position="285"/>
    </location>
</feature>
<dbReference type="PIRSF" id="PIRSF000723">
    <property type="entry name" value="Carbamate_kin"/>
    <property type="match status" value="1"/>
</dbReference>
<evidence type="ECO:0000256" key="4">
    <source>
        <dbReference type="NCBIfam" id="TIGR00746"/>
    </source>
</evidence>
<gene>
    <name evidence="7" type="primary">cpkA</name>
    <name evidence="7" type="ordered locus">TOL2_C27910</name>
</gene>
<accession>K0NHW3</accession>
<dbReference type="CDD" id="cd04235">
    <property type="entry name" value="AAK_CK"/>
    <property type="match status" value="1"/>
</dbReference>
<dbReference type="STRING" id="651182.TOL2_C27910"/>
<keyword evidence="8" id="KW-1185">Reference proteome</keyword>
<dbReference type="InterPro" id="IPR001048">
    <property type="entry name" value="Asp/Glu/Uridylate_kinase"/>
</dbReference>
<dbReference type="EMBL" id="FO203503">
    <property type="protein sequence ID" value="CCK80951.1"/>
    <property type="molecule type" value="Genomic_DNA"/>
</dbReference>
<protein>
    <recommendedName>
        <fullName evidence="4 5">Carbamate kinase</fullName>
    </recommendedName>
</protein>
<dbReference type="AlphaFoldDB" id="K0NHW3"/>
<reference evidence="7 8" key="1">
    <citation type="journal article" date="2013" name="Environ. Microbiol.">
        <title>Complete genome, catabolic sub-proteomes and key-metabolites of Desulfobacula toluolica Tol2, a marine, aromatic compound-degrading, sulfate-reducing bacterium.</title>
        <authorList>
            <person name="Wohlbrand L."/>
            <person name="Jacob J.H."/>
            <person name="Kube M."/>
            <person name="Mussmann M."/>
            <person name="Jarling R."/>
            <person name="Beck A."/>
            <person name="Amann R."/>
            <person name="Wilkes H."/>
            <person name="Reinhardt R."/>
            <person name="Rabus R."/>
        </authorList>
    </citation>
    <scope>NUCLEOTIDE SEQUENCE [LARGE SCALE GENOMIC DNA]</scope>
    <source>
        <strain evidence="8">DSM 7467 / Tol2</strain>
    </source>
</reference>
<dbReference type="Pfam" id="PF00696">
    <property type="entry name" value="AA_kinase"/>
    <property type="match status" value="1"/>
</dbReference>
<dbReference type="OrthoDB" id="9766717at2"/>
<proteinExistence type="inferred from homology"/>
<evidence type="ECO:0000256" key="2">
    <source>
        <dbReference type="ARBA" id="ARBA00022679"/>
    </source>
</evidence>
<dbReference type="FunFam" id="3.40.1160.10:FF:000007">
    <property type="entry name" value="Carbamate kinase"/>
    <property type="match status" value="1"/>
</dbReference>
<evidence type="ECO:0000256" key="3">
    <source>
        <dbReference type="ARBA" id="ARBA00022777"/>
    </source>
</evidence>
<dbReference type="PANTHER" id="PTHR30409:SF1">
    <property type="entry name" value="CARBAMATE KINASE-RELATED"/>
    <property type="match status" value="1"/>
</dbReference>
<dbReference type="PANTHER" id="PTHR30409">
    <property type="entry name" value="CARBAMATE KINASE"/>
    <property type="match status" value="1"/>
</dbReference>
<dbReference type="NCBIfam" id="NF009007">
    <property type="entry name" value="PRK12352.1"/>
    <property type="match status" value="1"/>
</dbReference>
<keyword evidence="3 5" id="KW-0418">Kinase</keyword>
<dbReference type="InterPro" id="IPR036393">
    <property type="entry name" value="AceGlu_kinase-like_sf"/>
</dbReference>
<sequence>MIDSDNRKPILLVALGGNAMIKKGQEGTAVQQRDNLKVTVRQIARLSQTHRIIITHGNGPQVGNLLLQQECCDAVPKMPLEILVAQTQGQIGYMIESCLDSELMAQNLNASPLVSLISYVVVDEHDPAFKTPTKPIGPVYTKTQAEAASWPFHKTAKGYRRVTFSPKPVTIVEKHEIKQLIDMDFIVICCGGGGIPVIREGRAFSGIEAVIDKDLASARLAVEVGADLFVIATDVKGVATNFGQKNQKILRTLTLADARKHMRAGHFPEGSMKPKVEAAMQFVGIPGKRAVIAFLEEIEQAVAGKAGTEFVA</sequence>
<dbReference type="InterPro" id="IPR003964">
    <property type="entry name" value="Carb_kinase"/>
</dbReference>
<organism evidence="7 8">
    <name type="scientific">Desulfobacula toluolica (strain DSM 7467 / Tol2)</name>
    <dbReference type="NCBI Taxonomy" id="651182"/>
    <lineage>
        <taxon>Bacteria</taxon>
        <taxon>Pseudomonadati</taxon>
        <taxon>Thermodesulfobacteriota</taxon>
        <taxon>Desulfobacteria</taxon>
        <taxon>Desulfobacterales</taxon>
        <taxon>Desulfobacteraceae</taxon>
        <taxon>Desulfobacula</taxon>
    </lineage>
</organism>
<dbReference type="HOGENOM" id="CLU_076278_0_0_7"/>
<dbReference type="PATRIC" id="fig|651182.5.peg.3307"/>
<dbReference type="NCBIfam" id="TIGR00746">
    <property type="entry name" value="arcC"/>
    <property type="match status" value="1"/>
</dbReference>
<dbReference type="GO" id="GO:0005829">
    <property type="term" value="C:cytosol"/>
    <property type="evidence" value="ECO:0007669"/>
    <property type="project" value="TreeGrafter"/>
</dbReference>
<comment type="similarity">
    <text evidence="1 5">Belongs to the carbamate kinase family.</text>
</comment>